<keyword evidence="6" id="KW-0418">Kinase</keyword>
<evidence type="ECO:0000256" key="5">
    <source>
        <dbReference type="ARBA" id="ARBA00022692"/>
    </source>
</evidence>
<evidence type="ECO:0000313" key="11">
    <source>
        <dbReference type="EMBL" id="KAK3608370.1"/>
    </source>
</evidence>
<feature type="transmembrane region" description="Helical" evidence="10">
    <location>
        <begin position="5"/>
        <end position="23"/>
    </location>
</feature>
<dbReference type="InterPro" id="IPR032974">
    <property type="entry name" value="Polypren_kinase"/>
</dbReference>
<keyword evidence="8 10" id="KW-1133">Transmembrane helix</keyword>
<feature type="transmembrane region" description="Helical" evidence="10">
    <location>
        <begin position="238"/>
        <end position="258"/>
    </location>
</feature>
<name>A0AAE0WCK0_9BIVA</name>
<feature type="transmembrane region" description="Helical" evidence="10">
    <location>
        <begin position="334"/>
        <end position="354"/>
    </location>
</feature>
<comment type="caution">
    <text evidence="11">The sequence shown here is derived from an EMBL/GenBank/DDBJ whole genome shotgun (WGS) entry which is preliminary data.</text>
</comment>
<evidence type="ECO:0000313" key="12">
    <source>
        <dbReference type="Proteomes" id="UP001195483"/>
    </source>
</evidence>
<accession>A0AAE0WCK0</accession>
<dbReference type="EMBL" id="JAEAOA010001832">
    <property type="protein sequence ID" value="KAK3608370.1"/>
    <property type="molecule type" value="Genomic_DNA"/>
</dbReference>
<organism evidence="11 12">
    <name type="scientific">Potamilus streckersoni</name>
    <dbReference type="NCBI Taxonomy" id="2493646"/>
    <lineage>
        <taxon>Eukaryota</taxon>
        <taxon>Metazoa</taxon>
        <taxon>Spiralia</taxon>
        <taxon>Lophotrochozoa</taxon>
        <taxon>Mollusca</taxon>
        <taxon>Bivalvia</taxon>
        <taxon>Autobranchia</taxon>
        <taxon>Heteroconchia</taxon>
        <taxon>Palaeoheterodonta</taxon>
        <taxon>Unionida</taxon>
        <taxon>Unionoidea</taxon>
        <taxon>Unionidae</taxon>
        <taxon>Ambleminae</taxon>
        <taxon>Lampsilini</taxon>
        <taxon>Potamilus</taxon>
    </lineage>
</organism>
<dbReference type="Proteomes" id="UP001195483">
    <property type="component" value="Unassembled WGS sequence"/>
</dbReference>
<keyword evidence="7" id="KW-0256">Endoplasmic reticulum</keyword>
<sequence>MMRQYLEIFTVTISLISCLVWTYCSTEEFAHNIFTMVCILTFLLTSAALELSGTLKLKTEKFRQEDNGGFWCCLVLPFVFILQQARTSPASRESVLAKATESFVMLSAGITIRKAMISSTKRTVLGQVIATMALLLVLLSYRFTVLYIVPASLVYSLLLYKLPDWFPKSFTFGEAAVTSQLLSLPIHVAYMALILGEDLVFSNDSSRVSVIIHIGIVTATAAFIVLDRWKFQSEWFYVSYAVTGFFLVLPCLCILLKQNPVYWIISRVTQSKYTIVLFLWWCFCTLVSVLLVNHYGNSQSSNKKIVSTVTRKLFHVIIIVVFVPGILLDPEFLYLSSVIATAVLIVLEVIRLYRVPPFGTFLHQQYQVFVDKQDSGDLILTPIYLLIGSSLSLWLTPCSGHDCKILSSFAGIISLGVGDMAASIGGKMCGQHKWPGTKKTVEGTLCAFLAQLVTIPVLHCLGASGAVLDIRIVFATLSVSCLEAFTQQIDNLIIPIFAFVLFESVT</sequence>
<gene>
    <name evidence="11" type="ORF">CHS0354_030832</name>
</gene>
<dbReference type="AlphaFoldDB" id="A0AAE0WCK0"/>
<dbReference type="GO" id="GO:0005789">
    <property type="term" value="C:endoplasmic reticulum membrane"/>
    <property type="evidence" value="ECO:0007669"/>
    <property type="project" value="UniProtKB-SubCell"/>
</dbReference>
<dbReference type="GO" id="GO:0004168">
    <property type="term" value="F:dolichol kinase activity"/>
    <property type="evidence" value="ECO:0007669"/>
    <property type="project" value="UniProtKB-EC"/>
</dbReference>
<comment type="subcellular location">
    <subcellularLocation>
        <location evidence="1">Endoplasmic reticulum membrane</location>
        <topology evidence="1">Multi-pass membrane protein</topology>
    </subcellularLocation>
</comment>
<comment type="similarity">
    <text evidence="2">Belongs to the polyprenol kinase family.</text>
</comment>
<dbReference type="PANTHER" id="PTHR13205:SF15">
    <property type="entry name" value="DOLICHOL KINASE"/>
    <property type="match status" value="1"/>
</dbReference>
<evidence type="ECO:0000256" key="3">
    <source>
        <dbReference type="ARBA" id="ARBA00012132"/>
    </source>
</evidence>
<keyword evidence="4" id="KW-0808">Transferase</keyword>
<feature type="transmembrane region" description="Helical" evidence="10">
    <location>
        <begin position="313"/>
        <end position="328"/>
    </location>
</feature>
<feature type="transmembrane region" description="Helical" evidence="10">
    <location>
        <begin position="29"/>
        <end position="55"/>
    </location>
</feature>
<evidence type="ECO:0000256" key="6">
    <source>
        <dbReference type="ARBA" id="ARBA00022777"/>
    </source>
</evidence>
<dbReference type="PANTHER" id="PTHR13205">
    <property type="entry name" value="TRANSMEMBRANE PROTEIN 15-RELATED"/>
    <property type="match status" value="1"/>
</dbReference>
<dbReference type="PROSITE" id="PS51257">
    <property type="entry name" value="PROKAR_LIPOPROTEIN"/>
    <property type="match status" value="1"/>
</dbReference>
<evidence type="ECO:0000256" key="1">
    <source>
        <dbReference type="ARBA" id="ARBA00004477"/>
    </source>
</evidence>
<keyword evidence="5 10" id="KW-0812">Transmembrane</keyword>
<evidence type="ECO:0000256" key="10">
    <source>
        <dbReference type="SAM" id="Phobius"/>
    </source>
</evidence>
<evidence type="ECO:0000256" key="4">
    <source>
        <dbReference type="ARBA" id="ARBA00022679"/>
    </source>
</evidence>
<feature type="transmembrane region" description="Helical" evidence="10">
    <location>
        <begin position="375"/>
        <end position="395"/>
    </location>
</feature>
<dbReference type="GO" id="GO:0043048">
    <property type="term" value="P:dolichyl monophosphate biosynthetic process"/>
    <property type="evidence" value="ECO:0007669"/>
    <property type="project" value="TreeGrafter"/>
</dbReference>
<evidence type="ECO:0000256" key="9">
    <source>
        <dbReference type="ARBA" id="ARBA00023136"/>
    </source>
</evidence>
<proteinExistence type="inferred from homology"/>
<keyword evidence="12" id="KW-1185">Reference proteome</keyword>
<evidence type="ECO:0000256" key="2">
    <source>
        <dbReference type="ARBA" id="ARBA00010794"/>
    </source>
</evidence>
<reference evidence="11" key="3">
    <citation type="submission" date="2023-05" db="EMBL/GenBank/DDBJ databases">
        <authorList>
            <person name="Smith C.H."/>
        </authorList>
    </citation>
    <scope>NUCLEOTIDE SEQUENCE</scope>
    <source>
        <strain evidence="11">CHS0354</strain>
        <tissue evidence="11">Mantle</tissue>
    </source>
</reference>
<keyword evidence="9 10" id="KW-0472">Membrane</keyword>
<feature type="transmembrane region" description="Helical" evidence="10">
    <location>
        <begin position="175"/>
        <end position="196"/>
    </location>
</feature>
<dbReference type="EC" id="2.7.1.108" evidence="3"/>
<feature type="transmembrane region" description="Helical" evidence="10">
    <location>
        <begin position="67"/>
        <end position="83"/>
    </location>
</feature>
<evidence type="ECO:0000256" key="8">
    <source>
        <dbReference type="ARBA" id="ARBA00022989"/>
    </source>
</evidence>
<feature type="transmembrane region" description="Helical" evidence="10">
    <location>
        <begin position="147"/>
        <end position="163"/>
    </location>
</feature>
<protein>
    <recommendedName>
        <fullName evidence="3">dolichol kinase</fullName>
        <ecNumber evidence="3">2.7.1.108</ecNumber>
    </recommendedName>
</protein>
<reference evidence="11" key="2">
    <citation type="journal article" date="2021" name="Genome Biol. Evol.">
        <title>Developing a high-quality reference genome for a parasitic bivalve with doubly uniparental inheritance (Bivalvia: Unionida).</title>
        <authorList>
            <person name="Smith C.H."/>
        </authorList>
    </citation>
    <scope>NUCLEOTIDE SEQUENCE</scope>
    <source>
        <strain evidence="11">CHS0354</strain>
        <tissue evidence="11">Mantle</tissue>
    </source>
</reference>
<evidence type="ECO:0000256" key="7">
    <source>
        <dbReference type="ARBA" id="ARBA00022824"/>
    </source>
</evidence>
<feature type="transmembrane region" description="Helical" evidence="10">
    <location>
        <begin position="208"/>
        <end position="226"/>
    </location>
</feature>
<feature type="transmembrane region" description="Helical" evidence="10">
    <location>
        <begin position="273"/>
        <end position="292"/>
    </location>
</feature>
<reference evidence="11" key="1">
    <citation type="journal article" date="2021" name="Genome Biol. Evol.">
        <title>A High-Quality Reference Genome for a Parasitic Bivalve with Doubly Uniparental Inheritance (Bivalvia: Unionida).</title>
        <authorList>
            <person name="Smith C.H."/>
        </authorList>
    </citation>
    <scope>NUCLEOTIDE SEQUENCE</scope>
    <source>
        <strain evidence="11">CHS0354</strain>
    </source>
</reference>